<dbReference type="EMBL" id="CP019352">
    <property type="protein sequence ID" value="APY01452.1"/>
    <property type="molecule type" value="Genomic_DNA"/>
</dbReference>
<gene>
    <name evidence="1" type="ORF">BWR22_03360</name>
</gene>
<organism evidence="1 2">
    <name type="scientific">Lacinutrix venerupis</name>
    <dbReference type="NCBI Taxonomy" id="1486034"/>
    <lineage>
        <taxon>Bacteria</taxon>
        <taxon>Pseudomonadati</taxon>
        <taxon>Bacteroidota</taxon>
        <taxon>Flavobacteriia</taxon>
        <taxon>Flavobacteriales</taxon>
        <taxon>Flavobacteriaceae</taxon>
        <taxon>Lacinutrix</taxon>
    </lineage>
</organism>
<evidence type="ECO:0000313" key="1">
    <source>
        <dbReference type="EMBL" id="APY01452.1"/>
    </source>
</evidence>
<accession>A0AAC9LQ07</accession>
<keyword evidence="2" id="KW-1185">Reference proteome</keyword>
<protein>
    <submittedName>
        <fullName evidence="1">Glycine dehydrogenase</fullName>
    </submittedName>
</protein>
<dbReference type="AlphaFoldDB" id="A0AAC9LQ07"/>
<reference evidence="1 2" key="1">
    <citation type="submission" date="2017-01" db="EMBL/GenBank/DDBJ databases">
        <title>Complete genome of Lacinutrix venerupis DOK2-8 isolated from seawater in Dokdo.</title>
        <authorList>
            <person name="Chi W.-J."/>
            <person name="Kim J.H."/>
        </authorList>
    </citation>
    <scope>NUCLEOTIDE SEQUENCE [LARGE SCALE GENOMIC DNA]</scope>
    <source>
        <strain evidence="1 2">DOK2-8</strain>
    </source>
</reference>
<sequence length="84" mass="9863">MSNKLFLSCEEANHTCDKSQYKEATFLEKIKLNLHLIFCAACRKYSRNNAKLTKLVRQKPVKLNTNEKSKLQSTFEKELMKHNN</sequence>
<name>A0AAC9LQ07_9FLAO</name>
<evidence type="ECO:0000313" key="2">
    <source>
        <dbReference type="Proteomes" id="UP000187506"/>
    </source>
</evidence>
<dbReference type="Proteomes" id="UP000187506">
    <property type="component" value="Chromosome"/>
</dbReference>
<proteinExistence type="predicted"/>
<dbReference type="KEGG" id="lvn:BWR22_03360"/>
<dbReference type="RefSeq" id="WP_076734354.1">
    <property type="nucleotide sequence ID" value="NZ_CP019352.1"/>
</dbReference>